<dbReference type="InterPro" id="IPR023801">
    <property type="entry name" value="His_deacetylse_dom"/>
</dbReference>
<dbReference type="GO" id="GO:0004407">
    <property type="term" value="F:histone deacetylase activity"/>
    <property type="evidence" value="ECO:0007669"/>
    <property type="project" value="InterPro"/>
</dbReference>
<organism evidence="4 5">
    <name type="scientific">Parapedobacter indicus</name>
    <dbReference type="NCBI Taxonomy" id="1477437"/>
    <lineage>
        <taxon>Bacteria</taxon>
        <taxon>Pseudomonadati</taxon>
        <taxon>Bacteroidota</taxon>
        <taxon>Sphingobacteriia</taxon>
        <taxon>Sphingobacteriales</taxon>
        <taxon>Sphingobacteriaceae</taxon>
        <taxon>Parapedobacter</taxon>
    </lineage>
</organism>
<keyword evidence="2" id="KW-0378">Hydrolase</keyword>
<reference evidence="4 5" key="1">
    <citation type="submission" date="2016-10" db="EMBL/GenBank/DDBJ databases">
        <authorList>
            <person name="de Groot N.N."/>
        </authorList>
    </citation>
    <scope>NUCLEOTIDE SEQUENCE [LARGE SCALE GENOMIC DNA]</scope>
    <source>
        <strain evidence="4 5">RK1</strain>
    </source>
</reference>
<proteinExistence type="inferred from homology"/>
<dbReference type="SUPFAM" id="SSF52768">
    <property type="entry name" value="Arginase/deacetylase"/>
    <property type="match status" value="1"/>
</dbReference>
<feature type="domain" description="Histone deacetylase" evidence="3">
    <location>
        <begin position="37"/>
        <end position="308"/>
    </location>
</feature>
<dbReference type="PANTHER" id="PTHR10625">
    <property type="entry name" value="HISTONE DEACETYLASE HDAC1-RELATED"/>
    <property type="match status" value="1"/>
</dbReference>
<sequence>MIFLSEISKPVFVVCYLRPVLKIAYHPSYSHPLPDGHRFPMEKYELIPAQLLYEGTVQADSFFEPAVADFETIILAHEVDYCQRLVDLTLSAAMVRRIGFPMSAALVTRELRIVQGTIDGCAFANQYGIAFNIAGGTHHAGRDWGEGFCLLNDQAIAAAYLVHRRGFQQVLIIDLDVHQGNGTAQIFANDRRVFTFSMHSERNFPFRKERSDVDVGLPEGTGDEAYLAVLKRQLQSIFQRIQPDFAFYQAGVDVLATDKLGKLALTRAGCSRRDELVFEYCRAYQVPLQVSMGGGYSSRVRDIVDAHCQTFRTAVRIYD</sequence>
<accession>A0A1I3J2E8</accession>
<dbReference type="PANTHER" id="PTHR10625:SF19">
    <property type="entry name" value="HISTONE DEACETYLASE 12"/>
    <property type="match status" value="1"/>
</dbReference>
<gene>
    <name evidence="4" type="ORF">SAMN05444682_104296</name>
</gene>
<dbReference type="CDD" id="cd09993">
    <property type="entry name" value="HDAC_classIV"/>
    <property type="match status" value="1"/>
</dbReference>
<dbReference type="GO" id="GO:0016787">
    <property type="term" value="F:hydrolase activity"/>
    <property type="evidence" value="ECO:0007669"/>
    <property type="project" value="UniProtKB-KW"/>
</dbReference>
<dbReference type="InterPro" id="IPR037138">
    <property type="entry name" value="His_deacetylse_dom_sf"/>
</dbReference>
<protein>
    <submittedName>
        <fullName evidence="4">Acetoin utilization deacetylase AcuC</fullName>
    </submittedName>
</protein>
<evidence type="ECO:0000313" key="5">
    <source>
        <dbReference type="Proteomes" id="UP000198670"/>
    </source>
</evidence>
<comment type="similarity">
    <text evidence="1">Belongs to the histone deacetylase family.</text>
</comment>
<evidence type="ECO:0000259" key="3">
    <source>
        <dbReference type="Pfam" id="PF00850"/>
    </source>
</evidence>
<dbReference type="InterPro" id="IPR023696">
    <property type="entry name" value="Ureohydrolase_dom_sf"/>
</dbReference>
<name>A0A1I3J2E8_9SPHI</name>
<dbReference type="STRING" id="1477437.SAMN05444682_104296"/>
<keyword evidence="5" id="KW-1185">Reference proteome</keyword>
<dbReference type="Proteomes" id="UP000198670">
    <property type="component" value="Unassembled WGS sequence"/>
</dbReference>
<dbReference type="GO" id="GO:0040029">
    <property type="term" value="P:epigenetic regulation of gene expression"/>
    <property type="evidence" value="ECO:0007669"/>
    <property type="project" value="TreeGrafter"/>
</dbReference>
<dbReference type="RefSeq" id="WP_245893162.1">
    <property type="nucleotide sequence ID" value="NZ_FOQO01000004.1"/>
</dbReference>
<dbReference type="AlphaFoldDB" id="A0A1I3J2E8"/>
<dbReference type="Pfam" id="PF00850">
    <property type="entry name" value="Hist_deacetyl"/>
    <property type="match status" value="1"/>
</dbReference>
<dbReference type="Gene3D" id="3.40.800.20">
    <property type="entry name" value="Histone deacetylase domain"/>
    <property type="match status" value="1"/>
</dbReference>
<dbReference type="InterPro" id="IPR044150">
    <property type="entry name" value="HDAC_classIV"/>
</dbReference>
<evidence type="ECO:0000256" key="1">
    <source>
        <dbReference type="ARBA" id="ARBA00005947"/>
    </source>
</evidence>
<dbReference type="PRINTS" id="PR01270">
    <property type="entry name" value="HDASUPER"/>
</dbReference>
<evidence type="ECO:0000313" key="4">
    <source>
        <dbReference type="EMBL" id="SFI54394.1"/>
    </source>
</evidence>
<evidence type="ECO:0000256" key="2">
    <source>
        <dbReference type="ARBA" id="ARBA00022801"/>
    </source>
</evidence>
<dbReference type="InterPro" id="IPR000286">
    <property type="entry name" value="HDACs"/>
</dbReference>
<dbReference type="EMBL" id="FOQO01000004">
    <property type="protein sequence ID" value="SFI54394.1"/>
    <property type="molecule type" value="Genomic_DNA"/>
</dbReference>